<dbReference type="PANTHER" id="PTHR30023:SF0">
    <property type="entry name" value="PENICILLIN-SENSITIVE CARBOXYPEPTIDASE A"/>
    <property type="match status" value="1"/>
</dbReference>
<organism evidence="3 4">
    <name type="scientific">Allocatelliglobosispora scoriae</name>
    <dbReference type="NCBI Taxonomy" id="643052"/>
    <lineage>
        <taxon>Bacteria</taxon>
        <taxon>Bacillati</taxon>
        <taxon>Actinomycetota</taxon>
        <taxon>Actinomycetes</taxon>
        <taxon>Micromonosporales</taxon>
        <taxon>Micromonosporaceae</taxon>
        <taxon>Allocatelliglobosispora</taxon>
    </lineage>
</organism>
<dbReference type="EMBL" id="JACHMN010000002">
    <property type="protein sequence ID" value="MBB5871235.1"/>
    <property type="molecule type" value="Genomic_DNA"/>
</dbReference>
<dbReference type="SUPFAM" id="SSF56601">
    <property type="entry name" value="beta-lactamase/transpeptidase-like"/>
    <property type="match status" value="1"/>
</dbReference>
<keyword evidence="3" id="KW-0121">Carboxypeptidase</keyword>
<dbReference type="PANTHER" id="PTHR30023">
    <property type="entry name" value="D-ALANYL-D-ALANINE CARBOXYPEPTIDASE"/>
    <property type="match status" value="1"/>
</dbReference>
<comment type="similarity">
    <text evidence="1">Belongs to the peptidase S13 family.</text>
</comment>
<protein>
    <submittedName>
        <fullName evidence="3">D-alanyl-D-alanine carboxypeptidase/D-alanyl-D-alanine-endopeptidase (Penicillin-binding protein 4)</fullName>
        <ecNumber evidence="3">3.4.16.4</ecNumber>
        <ecNumber evidence="3">3.4.21.-</ecNumber>
    </submittedName>
</protein>
<dbReference type="AlphaFoldDB" id="A0A841BU65"/>
<evidence type="ECO:0000256" key="1">
    <source>
        <dbReference type="ARBA" id="ARBA00006096"/>
    </source>
</evidence>
<dbReference type="PRINTS" id="PR00922">
    <property type="entry name" value="DADACBPTASE3"/>
</dbReference>
<evidence type="ECO:0000313" key="4">
    <source>
        <dbReference type="Proteomes" id="UP000587527"/>
    </source>
</evidence>
<dbReference type="Gene3D" id="3.40.710.10">
    <property type="entry name" value="DD-peptidase/beta-lactamase superfamily"/>
    <property type="match status" value="2"/>
</dbReference>
<name>A0A841BU65_9ACTN</name>
<dbReference type="EC" id="3.4.21.-" evidence="3"/>
<keyword evidence="3" id="KW-0645">Protease</keyword>
<reference evidence="3 4" key="1">
    <citation type="submission" date="2020-08" db="EMBL/GenBank/DDBJ databases">
        <title>Sequencing the genomes of 1000 actinobacteria strains.</title>
        <authorList>
            <person name="Klenk H.-P."/>
        </authorList>
    </citation>
    <scope>NUCLEOTIDE SEQUENCE [LARGE SCALE GENOMIC DNA]</scope>
    <source>
        <strain evidence="3 4">DSM 45362</strain>
    </source>
</reference>
<dbReference type="EC" id="3.4.16.4" evidence="3"/>
<sequence length="445" mass="44768">MIGGFALVRPEQLSELLHITGTPSADATTPAPTAEPVLAGMDENAPQPTAAKLKALLDKSVTTAGIGPVNISVVDALTGTTLYDRGGQETTTPASTTKLLTAAAVLSVRGADHRITTSAVAGPKGGEVVLVGAGDPTLGVGPTTFYQGAARLDELAKQVKAALAGVAPTKVIIDPTIFPGSTLGPGWDEDIATGGYGARISGLMVDGARTSPKRNRDIHASYDRSAQPDLAAGQAFAKLLGLPISAVTKGKAAEGAAVLGSVTSPTVGSMVEVMLAESDNVVAEAMARQVAIAKGKPATFENGGIATAEVLAGLGADPAQIKLVDGSGLSRRDAISPAVQTYLLALAAGPKHPELRGLFAGLPVGAWSGTLNDRFKAKSVAGGGGLVRAKTGTLSAVNAISGIVVTKDGRLLAFAILADQVPVDNDIARDQLDVIANTIAACGCR</sequence>
<dbReference type="InterPro" id="IPR000667">
    <property type="entry name" value="Peptidase_S13"/>
</dbReference>
<dbReference type="InterPro" id="IPR012338">
    <property type="entry name" value="Beta-lactam/transpept-like"/>
</dbReference>
<evidence type="ECO:0000313" key="3">
    <source>
        <dbReference type="EMBL" id="MBB5871235.1"/>
    </source>
</evidence>
<keyword evidence="2 3" id="KW-0378">Hydrolase</keyword>
<comment type="caution">
    <text evidence="3">The sequence shown here is derived from an EMBL/GenBank/DDBJ whole genome shotgun (WGS) entry which is preliminary data.</text>
</comment>
<keyword evidence="4" id="KW-1185">Reference proteome</keyword>
<dbReference type="GO" id="GO:0009002">
    <property type="term" value="F:serine-type D-Ala-D-Ala carboxypeptidase activity"/>
    <property type="evidence" value="ECO:0007669"/>
    <property type="project" value="UniProtKB-EC"/>
</dbReference>
<accession>A0A841BU65</accession>
<proteinExistence type="inferred from homology"/>
<evidence type="ECO:0000256" key="2">
    <source>
        <dbReference type="ARBA" id="ARBA00022801"/>
    </source>
</evidence>
<dbReference type="Pfam" id="PF02113">
    <property type="entry name" value="Peptidase_S13"/>
    <property type="match status" value="2"/>
</dbReference>
<dbReference type="GO" id="GO:0000270">
    <property type="term" value="P:peptidoglycan metabolic process"/>
    <property type="evidence" value="ECO:0007669"/>
    <property type="project" value="TreeGrafter"/>
</dbReference>
<dbReference type="Proteomes" id="UP000587527">
    <property type="component" value="Unassembled WGS sequence"/>
</dbReference>
<gene>
    <name evidence="3" type="ORF">F4553_004614</name>
</gene>
<dbReference type="GO" id="GO:0006508">
    <property type="term" value="P:proteolysis"/>
    <property type="evidence" value="ECO:0007669"/>
    <property type="project" value="InterPro"/>
</dbReference>
<dbReference type="NCBIfam" id="TIGR00666">
    <property type="entry name" value="PBP4"/>
    <property type="match status" value="1"/>
</dbReference>